<name>A0A0E9XUM9_ANGAN</name>
<accession>A0A0E9XUM9</accession>
<dbReference type="EMBL" id="GBXM01002150">
    <property type="protein sequence ID" value="JAI06428.1"/>
    <property type="molecule type" value="Transcribed_RNA"/>
</dbReference>
<organism evidence="1">
    <name type="scientific">Anguilla anguilla</name>
    <name type="common">European freshwater eel</name>
    <name type="synonym">Muraena anguilla</name>
    <dbReference type="NCBI Taxonomy" id="7936"/>
    <lineage>
        <taxon>Eukaryota</taxon>
        <taxon>Metazoa</taxon>
        <taxon>Chordata</taxon>
        <taxon>Craniata</taxon>
        <taxon>Vertebrata</taxon>
        <taxon>Euteleostomi</taxon>
        <taxon>Actinopterygii</taxon>
        <taxon>Neopterygii</taxon>
        <taxon>Teleostei</taxon>
        <taxon>Anguilliformes</taxon>
        <taxon>Anguillidae</taxon>
        <taxon>Anguilla</taxon>
    </lineage>
</organism>
<protein>
    <submittedName>
        <fullName evidence="1">Uncharacterized protein</fullName>
    </submittedName>
</protein>
<proteinExistence type="predicted"/>
<evidence type="ECO:0000313" key="1">
    <source>
        <dbReference type="EMBL" id="JAI06428.1"/>
    </source>
</evidence>
<reference evidence="1" key="2">
    <citation type="journal article" date="2015" name="Fish Shellfish Immunol.">
        <title>Early steps in the European eel (Anguilla anguilla)-Vibrio vulnificus interaction in the gills: Role of the RtxA13 toxin.</title>
        <authorList>
            <person name="Callol A."/>
            <person name="Pajuelo D."/>
            <person name="Ebbesson L."/>
            <person name="Teles M."/>
            <person name="MacKenzie S."/>
            <person name="Amaro C."/>
        </authorList>
    </citation>
    <scope>NUCLEOTIDE SEQUENCE</scope>
</reference>
<reference evidence="1" key="1">
    <citation type="submission" date="2014-11" db="EMBL/GenBank/DDBJ databases">
        <authorList>
            <person name="Amaro Gonzalez C."/>
        </authorList>
    </citation>
    <scope>NUCLEOTIDE SEQUENCE</scope>
</reference>
<sequence length="8" mass="867">MVIFLSAS</sequence>